<organism evidence="2 3">
    <name type="scientific">Aphis craccivora</name>
    <name type="common">Cowpea aphid</name>
    <dbReference type="NCBI Taxonomy" id="307492"/>
    <lineage>
        <taxon>Eukaryota</taxon>
        <taxon>Metazoa</taxon>
        <taxon>Ecdysozoa</taxon>
        <taxon>Arthropoda</taxon>
        <taxon>Hexapoda</taxon>
        <taxon>Insecta</taxon>
        <taxon>Pterygota</taxon>
        <taxon>Neoptera</taxon>
        <taxon>Paraneoptera</taxon>
        <taxon>Hemiptera</taxon>
        <taxon>Sternorrhyncha</taxon>
        <taxon>Aphidomorpha</taxon>
        <taxon>Aphidoidea</taxon>
        <taxon>Aphididae</taxon>
        <taxon>Aphidini</taxon>
        <taxon>Aphis</taxon>
        <taxon>Aphis</taxon>
    </lineage>
</organism>
<accession>A0A6G0YYK5</accession>
<dbReference type="EMBL" id="VUJU01001990">
    <property type="protein sequence ID" value="KAF0762992.1"/>
    <property type="molecule type" value="Genomic_DNA"/>
</dbReference>
<feature type="non-terminal residue" evidence="2">
    <location>
        <position position="1"/>
    </location>
</feature>
<dbReference type="AlphaFoldDB" id="A0A6G0YYK5"/>
<feature type="domain" description="MULE transposase" evidence="1">
    <location>
        <begin position="107"/>
        <end position="198"/>
    </location>
</feature>
<dbReference type="OrthoDB" id="8195004at2759"/>
<name>A0A6G0YYK5_APHCR</name>
<dbReference type="InterPro" id="IPR018289">
    <property type="entry name" value="MULE_transposase_dom"/>
</dbReference>
<comment type="caution">
    <text evidence="2">The sequence shown here is derived from an EMBL/GenBank/DDBJ whole genome shotgun (WGS) entry which is preliminary data.</text>
</comment>
<evidence type="ECO:0000259" key="1">
    <source>
        <dbReference type="Pfam" id="PF10551"/>
    </source>
</evidence>
<dbReference type="Proteomes" id="UP000478052">
    <property type="component" value="Unassembled WGS sequence"/>
</dbReference>
<gene>
    <name evidence="2" type="ORF">FWK35_00017441</name>
</gene>
<proteinExistence type="predicted"/>
<reference evidence="2 3" key="1">
    <citation type="submission" date="2019-08" db="EMBL/GenBank/DDBJ databases">
        <title>Whole genome of Aphis craccivora.</title>
        <authorList>
            <person name="Voronova N.V."/>
            <person name="Shulinski R.S."/>
            <person name="Bandarenka Y.V."/>
            <person name="Zhorov D.G."/>
            <person name="Warner D."/>
        </authorList>
    </citation>
    <scope>NUCLEOTIDE SEQUENCE [LARGE SCALE GENOMIC DNA]</scope>
    <source>
        <strain evidence="2">180601</strain>
        <tissue evidence="2">Whole Body</tissue>
    </source>
</reference>
<evidence type="ECO:0000313" key="2">
    <source>
        <dbReference type="EMBL" id="KAF0762992.1"/>
    </source>
</evidence>
<feature type="non-terminal residue" evidence="2">
    <location>
        <position position="207"/>
    </location>
</feature>
<protein>
    <submittedName>
        <fullName evidence="2">MULE domain-containing protein</fullName>
    </submittedName>
</protein>
<sequence>TICLIRPIVLFLYNNHGKKYLRQTQRQFSIEVYQQNEKAYRISAQDYQKLLPNGELINNEDVHNALQEHHLLTAENENFVLVLIHHIIFSCDKNLNSLIKLEIIYSTFQYSAKHILQMFTIHGLNNDYYNPLAFFLLPDKETQIYIKAFTHLSKECLKRGLIFSPDTVFANFEISIHTAVQKVWATFKIKGCRFHLAQTWKYIIQFL</sequence>
<dbReference type="Pfam" id="PF10551">
    <property type="entry name" value="MULE"/>
    <property type="match status" value="1"/>
</dbReference>
<keyword evidence="3" id="KW-1185">Reference proteome</keyword>
<evidence type="ECO:0000313" key="3">
    <source>
        <dbReference type="Proteomes" id="UP000478052"/>
    </source>
</evidence>